<proteinExistence type="predicted"/>
<dbReference type="Proteomes" id="UP000501237">
    <property type="component" value="Chromosome"/>
</dbReference>
<gene>
    <name evidence="1" type="ORF">PtoMrB4_49940</name>
</gene>
<sequence>MKALTLLLAALLALPGLARAEAPLNYGMLVVSRERMQLATGCDVALYVQDRLIARLVQGQSVELNLPPGRVSVRLGLLDAAPCRAGMGVQEPQTITLQAGMVSRYELGMNDHGLYLIPSVPLP</sequence>
<dbReference type="EMBL" id="AP022642">
    <property type="protein sequence ID" value="BCA31017.1"/>
    <property type="molecule type" value="Genomic_DNA"/>
</dbReference>
<evidence type="ECO:0000313" key="1">
    <source>
        <dbReference type="EMBL" id="BCA31017.1"/>
    </source>
</evidence>
<protein>
    <submittedName>
        <fullName evidence="1">Uncharacterized protein</fullName>
    </submittedName>
</protein>
<reference evidence="1 2" key="1">
    <citation type="journal article" date="2020" name="Microbiol. Resour. Announc.">
        <title>Complete genome sequence of Pseudomonas otitidis strain MrB4, isolated from Lake Biwa in Japan.</title>
        <authorList>
            <person name="Miyazaki K."/>
            <person name="Hase E."/>
            <person name="Maruya T."/>
        </authorList>
    </citation>
    <scope>NUCLEOTIDE SEQUENCE [LARGE SCALE GENOMIC DNA]</scope>
    <source>
        <strain evidence="1 2">MrB4</strain>
    </source>
</reference>
<evidence type="ECO:0000313" key="2">
    <source>
        <dbReference type="Proteomes" id="UP000501237"/>
    </source>
</evidence>
<organism evidence="1 2">
    <name type="scientific">Metapseudomonas otitidis</name>
    <dbReference type="NCBI Taxonomy" id="319939"/>
    <lineage>
        <taxon>Bacteria</taxon>
        <taxon>Pseudomonadati</taxon>
        <taxon>Pseudomonadota</taxon>
        <taxon>Gammaproteobacteria</taxon>
        <taxon>Pseudomonadales</taxon>
        <taxon>Pseudomonadaceae</taxon>
        <taxon>Metapseudomonas</taxon>
    </lineage>
</organism>
<dbReference type="GeneID" id="57400224"/>
<name>A0A1I0UA96_9GAMM</name>
<accession>A0A1I0UA96</accession>
<dbReference type="RefSeq" id="WP_074970449.1">
    <property type="nucleotide sequence ID" value="NZ_AP022642.1"/>
</dbReference>
<dbReference type="KEGG" id="poj:PtoMrB4_49940"/>
<dbReference type="AlphaFoldDB" id="A0A1I0UA96"/>